<evidence type="ECO:0000256" key="8">
    <source>
        <dbReference type="ARBA" id="ARBA00023004"/>
    </source>
</evidence>
<evidence type="ECO:0000256" key="13">
    <source>
        <dbReference type="SAM" id="MobiDB-lite"/>
    </source>
</evidence>
<evidence type="ECO:0000256" key="7">
    <source>
        <dbReference type="ARBA" id="ARBA00022723"/>
    </source>
</evidence>
<feature type="compositionally biased region" description="Low complexity" evidence="13">
    <location>
        <begin position="261"/>
        <end position="280"/>
    </location>
</feature>
<keyword evidence="17" id="KW-1185">Reference proteome</keyword>
<evidence type="ECO:0000313" key="16">
    <source>
        <dbReference type="EMBL" id="MBL6279895.1"/>
    </source>
</evidence>
<dbReference type="PANTHER" id="PTHR30182">
    <property type="entry name" value="L-SERINE DEHYDRATASE"/>
    <property type="match status" value="1"/>
</dbReference>
<evidence type="ECO:0000256" key="4">
    <source>
        <dbReference type="ARBA" id="ARBA00012093"/>
    </source>
</evidence>
<feature type="domain" description="Serine dehydratase beta chain" evidence="15">
    <location>
        <begin position="3"/>
        <end position="156"/>
    </location>
</feature>
<feature type="domain" description="Serine dehydratase-like alpha subunit" evidence="14">
    <location>
        <begin position="187"/>
        <end position="509"/>
    </location>
</feature>
<comment type="catalytic activity">
    <reaction evidence="12">
        <text>L-serine = pyruvate + NH4(+)</text>
        <dbReference type="Rhea" id="RHEA:19169"/>
        <dbReference type="ChEBI" id="CHEBI:15361"/>
        <dbReference type="ChEBI" id="CHEBI:28938"/>
        <dbReference type="ChEBI" id="CHEBI:33384"/>
        <dbReference type="EC" id="4.3.1.17"/>
    </reaction>
</comment>
<dbReference type="InterPro" id="IPR005131">
    <property type="entry name" value="Ser_deHydtase_bsu"/>
</dbReference>
<protein>
    <recommendedName>
        <fullName evidence="4">L-serine ammonia-lyase</fullName>
        <ecNumber evidence="4">4.3.1.17</ecNumber>
    </recommendedName>
    <alternativeName>
        <fullName evidence="11">L-serine deaminase</fullName>
    </alternativeName>
</protein>
<keyword evidence="9" id="KW-0411">Iron-sulfur</keyword>
<gene>
    <name evidence="16" type="ORF">JMF97_27430</name>
</gene>
<dbReference type="InterPro" id="IPR004644">
    <property type="entry name" value="Fe-S_L-Ser_mono"/>
</dbReference>
<evidence type="ECO:0000256" key="1">
    <source>
        <dbReference type="ARBA" id="ARBA00001966"/>
    </source>
</evidence>
<dbReference type="Pfam" id="PF03315">
    <property type="entry name" value="SDH_beta"/>
    <property type="match status" value="1"/>
</dbReference>
<dbReference type="EC" id="4.3.1.17" evidence="4"/>
<keyword evidence="5" id="KW-0312">Gluconeogenesis</keyword>
<dbReference type="Pfam" id="PF03313">
    <property type="entry name" value="SDH_alpha"/>
    <property type="match status" value="1"/>
</dbReference>
<evidence type="ECO:0000256" key="6">
    <source>
        <dbReference type="ARBA" id="ARBA00022485"/>
    </source>
</evidence>
<keyword evidence="7" id="KW-0479">Metal-binding</keyword>
<keyword evidence="8" id="KW-0408">Iron</keyword>
<dbReference type="EMBL" id="JAETXL010000012">
    <property type="protein sequence ID" value="MBL6279895.1"/>
    <property type="molecule type" value="Genomic_DNA"/>
</dbReference>
<evidence type="ECO:0000256" key="12">
    <source>
        <dbReference type="ARBA" id="ARBA00049406"/>
    </source>
</evidence>
<evidence type="ECO:0000259" key="15">
    <source>
        <dbReference type="Pfam" id="PF03315"/>
    </source>
</evidence>
<evidence type="ECO:0000256" key="10">
    <source>
        <dbReference type="ARBA" id="ARBA00023239"/>
    </source>
</evidence>
<evidence type="ECO:0000259" key="14">
    <source>
        <dbReference type="Pfam" id="PF03313"/>
    </source>
</evidence>
<dbReference type="InterPro" id="IPR005130">
    <property type="entry name" value="Ser_deHydtase-like_asu"/>
</dbReference>
<keyword evidence="10 16" id="KW-0456">Lyase</keyword>
<comment type="similarity">
    <text evidence="3">Belongs to the iron-sulfur dependent L-serine dehydratase family.</text>
</comment>
<evidence type="ECO:0000256" key="11">
    <source>
        <dbReference type="ARBA" id="ARBA00041766"/>
    </source>
</evidence>
<dbReference type="GO" id="GO:0003941">
    <property type="term" value="F:L-serine ammonia-lyase activity"/>
    <property type="evidence" value="ECO:0007669"/>
    <property type="project" value="UniProtKB-EC"/>
</dbReference>
<feature type="region of interest" description="Disordered" evidence="13">
    <location>
        <begin position="251"/>
        <end position="305"/>
    </location>
</feature>
<evidence type="ECO:0000256" key="3">
    <source>
        <dbReference type="ARBA" id="ARBA00008636"/>
    </source>
</evidence>
<keyword evidence="6" id="KW-0004">4Fe-4S</keyword>
<evidence type="ECO:0000256" key="2">
    <source>
        <dbReference type="ARBA" id="ARBA00004742"/>
    </source>
</evidence>
<dbReference type="PANTHER" id="PTHR30182:SF1">
    <property type="entry name" value="L-SERINE DEHYDRATASE 1"/>
    <property type="match status" value="1"/>
</dbReference>
<proteinExistence type="inferred from homology"/>
<dbReference type="InterPro" id="IPR051318">
    <property type="entry name" value="Fe-S_L-Ser"/>
</dbReference>
<dbReference type="Proteomes" id="UP000661193">
    <property type="component" value="Unassembled WGS sequence"/>
</dbReference>
<evidence type="ECO:0000313" key="17">
    <source>
        <dbReference type="Proteomes" id="UP000661193"/>
    </source>
</evidence>
<sequence length="515" mass="53747">MISVFDLFSVGIGPSSSHTVGPMRAARTFVHGLKADGRLSEVSRVRAELFGSLGATGHGHGSDRAVLLGLAGEVPETVETDAVDARVTEIRSRRRLALLGTHEIDFDPDRDLLLHRRRSLPYHPNGMIFSAYDGSGAEVRTRTYYSVGGGFVVDEAAAGADRIKPDSTEVRHPFFTGAQLLDVTASTGLSISEVMLANELSWRSEADVRAGLLDIWRVMQECVERGCSRDGTLPGGLKVRRRAAELRRSLEADVATPHPGTPHQAAAHLATPQPAAADPANPHPATPHPAAVQPATGQPVADCPANPQAGAAARVVDPLHVMDWVTLFALAVNEENAAGGRVVTAPTNGAAGIIPAVLHYYTRFVPGASADGVVRFLLAAGAIGVLFKENASISGAEVGCQGEVGSACSMAAAGLAEALGGTPAQVENAAEIGMEHNLGLTCDPVGGLVQIPCIERNAVASIKAITAARLALRGDGVHAVSLDKVIKTMRETGADMKVKYKETARGGLAVNVIEC</sequence>
<name>A0ABS1UYC2_9ACTN</name>
<dbReference type="Gene3D" id="3.30.1330.90">
    <property type="entry name" value="D-3-phosphoglycerate dehydrogenase, domain 3"/>
    <property type="match status" value="1"/>
</dbReference>
<accession>A0ABS1UYC2</accession>
<comment type="cofactor">
    <cofactor evidence="1">
        <name>[4Fe-4S] cluster</name>
        <dbReference type="ChEBI" id="CHEBI:49883"/>
    </cofactor>
</comment>
<organism evidence="16 17">
    <name type="scientific">Micromonospora fiedleri</name>
    <dbReference type="NCBI Taxonomy" id="1157498"/>
    <lineage>
        <taxon>Bacteria</taxon>
        <taxon>Bacillati</taxon>
        <taxon>Actinomycetota</taxon>
        <taxon>Actinomycetes</taxon>
        <taxon>Micromonosporales</taxon>
        <taxon>Micromonosporaceae</taxon>
        <taxon>Micromonospora</taxon>
    </lineage>
</organism>
<reference evidence="16 17" key="1">
    <citation type="submission" date="2021-01" db="EMBL/GenBank/DDBJ databases">
        <title>Genome sequencing of Micromonospora fiedleri MG-37.</title>
        <authorList>
            <person name="Moreland P.E.J."/>
            <person name="Stach J.E.M."/>
        </authorList>
    </citation>
    <scope>NUCLEOTIDE SEQUENCE [LARGE SCALE GENOMIC DNA]</scope>
    <source>
        <strain evidence="16 17">MG-37</strain>
    </source>
</reference>
<dbReference type="NCBIfam" id="TIGR00720">
    <property type="entry name" value="sda_mono"/>
    <property type="match status" value="1"/>
</dbReference>
<comment type="caution">
    <text evidence="16">The sequence shown here is derived from an EMBL/GenBank/DDBJ whole genome shotgun (WGS) entry which is preliminary data.</text>
</comment>
<comment type="pathway">
    <text evidence="2">Carbohydrate biosynthesis; gluconeogenesis.</text>
</comment>
<dbReference type="InterPro" id="IPR029009">
    <property type="entry name" value="ASB_dom_sf"/>
</dbReference>
<dbReference type="SUPFAM" id="SSF143548">
    <property type="entry name" value="Serine metabolism enzymes domain"/>
    <property type="match status" value="1"/>
</dbReference>
<evidence type="ECO:0000256" key="5">
    <source>
        <dbReference type="ARBA" id="ARBA00022432"/>
    </source>
</evidence>
<evidence type="ECO:0000256" key="9">
    <source>
        <dbReference type="ARBA" id="ARBA00023014"/>
    </source>
</evidence>